<dbReference type="EMBL" id="SPMX01000088">
    <property type="protein sequence ID" value="NMQ07658.1"/>
    <property type="molecule type" value="Genomic_DNA"/>
</dbReference>
<sequence length="302" mass="31154">MSVLDQKIRIGILATPVVLTAVLVSISLAAINSLGKDSLREKGSSLAVVTAETVKAGVQYGVFDDAEKLLTQLIANDGDVSASAIVVQDGKGMAGEKVKNFAKGYENADLAGAVKALLAAPPAKKGEPVFLGEGEPQFIAARIDLTANDQIQSGFLIVALNSKRISADINKIFLVMIGAGGGLLVLGAIISLMISRAIMNSIGGEPAYVRDVMRQVAGGDLTVQIQTRAGDNDSLAFAIGQTVSRLAEVIGEVRSAADNLTGASGQVSNTAQLLSQLASEQAALVEETTASMEEMSASIVQN</sequence>
<dbReference type="PANTHER" id="PTHR43531:SF11">
    <property type="entry name" value="METHYL-ACCEPTING CHEMOTAXIS PROTEIN 3"/>
    <property type="match status" value="1"/>
</dbReference>
<evidence type="ECO:0000256" key="1">
    <source>
        <dbReference type="ARBA" id="ARBA00022500"/>
    </source>
</evidence>
<reference evidence="4" key="1">
    <citation type="submission" date="2019-03" db="EMBL/GenBank/DDBJ databases">
        <title>Metabolic reconstructions from genomes of highly enriched 'Candidatus Accumulibacter' and 'Candidatus Competibacter' bioreactor populations.</title>
        <authorList>
            <person name="Annavajhala M.K."/>
            <person name="Welles L."/>
            <person name="Abbas B."/>
            <person name="Sorokin D."/>
            <person name="Park H."/>
            <person name="Van Loosdrecht M."/>
            <person name="Chandran K."/>
        </authorList>
    </citation>
    <scope>NUCLEOTIDE SEQUENCE</scope>
    <source>
        <strain evidence="4">SBR_L</strain>
    </source>
</reference>
<keyword evidence="3" id="KW-0472">Membrane</keyword>
<evidence type="ECO:0000256" key="3">
    <source>
        <dbReference type="SAM" id="Phobius"/>
    </source>
</evidence>
<dbReference type="PANTHER" id="PTHR43531">
    <property type="entry name" value="PROTEIN ICFG"/>
    <property type="match status" value="1"/>
</dbReference>
<dbReference type="Gene3D" id="1.10.287.950">
    <property type="entry name" value="Methyl-accepting chemotaxis protein"/>
    <property type="match status" value="1"/>
</dbReference>
<keyword evidence="5" id="KW-1185">Reference proteome</keyword>
<accession>A0ABX1TD78</accession>
<keyword evidence="1" id="KW-0145">Chemotaxis</keyword>
<keyword evidence="3" id="KW-0812">Transmembrane</keyword>
<dbReference type="InterPro" id="IPR051310">
    <property type="entry name" value="MCP_chemotaxis"/>
</dbReference>
<proteinExistence type="inferred from homology"/>
<comment type="similarity">
    <text evidence="2">Belongs to the methyl-accepting chemotaxis (MCP) protein family.</text>
</comment>
<dbReference type="Proteomes" id="UP000886469">
    <property type="component" value="Unassembled WGS sequence"/>
</dbReference>
<comment type="caution">
    <text evidence="4">The sequence shown here is derived from an EMBL/GenBank/DDBJ whole genome shotgun (WGS) entry which is preliminary data.</text>
</comment>
<organism evidence="4 5">
    <name type="scientific">Candidatus Accumulibacter contiguus</name>
    <dbReference type="NCBI Taxonomy" id="2954381"/>
    <lineage>
        <taxon>Bacteria</taxon>
        <taxon>Pseudomonadati</taxon>
        <taxon>Pseudomonadota</taxon>
        <taxon>Betaproteobacteria</taxon>
        <taxon>Candidatus Accumulibacter</taxon>
    </lineage>
</organism>
<evidence type="ECO:0000256" key="2">
    <source>
        <dbReference type="ARBA" id="ARBA00029447"/>
    </source>
</evidence>
<feature type="transmembrane region" description="Helical" evidence="3">
    <location>
        <begin position="12"/>
        <end position="34"/>
    </location>
</feature>
<feature type="transmembrane region" description="Helical" evidence="3">
    <location>
        <begin position="172"/>
        <end position="194"/>
    </location>
</feature>
<evidence type="ECO:0000313" key="5">
    <source>
        <dbReference type="Proteomes" id="UP000886469"/>
    </source>
</evidence>
<gene>
    <name evidence="4" type="ORF">E4Q08_21665</name>
</gene>
<protein>
    <submittedName>
        <fullName evidence="4">Methyl-accepting chemotaxis protein</fullName>
    </submittedName>
</protein>
<evidence type="ECO:0000313" key="4">
    <source>
        <dbReference type="EMBL" id="NMQ07658.1"/>
    </source>
</evidence>
<feature type="non-terminal residue" evidence="4">
    <location>
        <position position="302"/>
    </location>
</feature>
<name>A0ABX1TD78_9PROT</name>
<keyword evidence="3" id="KW-1133">Transmembrane helix</keyword>